<sequence length="59" mass="6138">MTSGSQPTGDPATTTDTAARPKQRPARTRQERWAAAMAAIVLPGMVVLPLPAAAFAPVH</sequence>
<evidence type="ECO:0000256" key="1">
    <source>
        <dbReference type="SAM" id="MobiDB-lite"/>
    </source>
</evidence>
<dbReference type="Proteomes" id="UP001601521">
    <property type="component" value="Unassembled WGS sequence"/>
</dbReference>
<keyword evidence="4" id="KW-1185">Reference proteome</keyword>
<protein>
    <submittedName>
        <fullName evidence="3">Uncharacterized protein</fullName>
    </submittedName>
</protein>
<feature type="transmembrane region" description="Helical" evidence="2">
    <location>
        <begin position="33"/>
        <end position="56"/>
    </location>
</feature>
<keyword evidence="2" id="KW-0812">Transmembrane</keyword>
<keyword evidence="2" id="KW-0472">Membrane</keyword>
<name>A0ABW6NHS7_9NOCA</name>
<keyword evidence="2" id="KW-1133">Transmembrane helix</keyword>
<gene>
    <name evidence="3" type="ORF">ACFYTH_15250</name>
</gene>
<proteinExistence type="predicted"/>
<evidence type="ECO:0000313" key="3">
    <source>
        <dbReference type="EMBL" id="MFF0454718.1"/>
    </source>
</evidence>
<reference evidence="3 4" key="1">
    <citation type="submission" date="2024-10" db="EMBL/GenBank/DDBJ databases">
        <title>The Natural Products Discovery Center: Release of the First 8490 Sequenced Strains for Exploring Actinobacteria Biosynthetic Diversity.</title>
        <authorList>
            <person name="Kalkreuter E."/>
            <person name="Kautsar S.A."/>
            <person name="Yang D."/>
            <person name="Bader C.D."/>
            <person name="Teijaro C.N."/>
            <person name="Fluegel L."/>
            <person name="Davis C.M."/>
            <person name="Simpson J.R."/>
            <person name="Lauterbach L."/>
            <person name="Steele A.D."/>
            <person name="Gui C."/>
            <person name="Meng S."/>
            <person name="Li G."/>
            <person name="Viehrig K."/>
            <person name="Ye F."/>
            <person name="Su P."/>
            <person name="Kiefer A.F."/>
            <person name="Nichols A."/>
            <person name="Cepeda A.J."/>
            <person name="Yan W."/>
            <person name="Fan B."/>
            <person name="Jiang Y."/>
            <person name="Adhikari A."/>
            <person name="Zheng C.-J."/>
            <person name="Schuster L."/>
            <person name="Cowan T.M."/>
            <person name="Smanski M.J."/>
            <person name="Chevrette M.G."/>
            <person name="De Carvalho L.P.S."/>
            <person name="Shen B."/>
        </authorList>
    </citation>
    <scope>NUCLEOTIDE SEQUENCE [LARGE SCALE GENOMIC DNA]</scope>
    <source>
        <strain evidence="3 4">NPDC004550</strain>
    </source>
</reference>
<evidence type="ECO:0000313" key="4">
    <source>
        <dbReference type="Proteomes" id="UP001601521"/>
    </source>
</evidence>
<dbReference type="RefSeq" id="WP_387251585.1">
    <property type="nucleotide sequence ID" value="NZ_JBIALX010000005.1"/>
</dbReference>
<feature type="compositionally biased region" description="Low complexity" evidence="1">
    <location>
        <begin position="7"/>
        <end position="18"/>
    </location>
</feature>
<feature type="region of interest" description="Disordered" evidence="1">
    <location>
        <begin position="1"/>
        <end position="31"/>
    </location>
</feature>
<comment type="caution">
    <text evidence="3">The sequence shown here is derived from an EMBL/GenBank/DDBJ whole genome shotgun (WGS) entry which is preliminary data.</text>
</comment>
<evidence type="ECO:0000256" key="2">
    <source>
        <dbReference type="SAM" id="Phobius"/>
    </source>
</evidence>
<dbReference type="EMBL" id="JBIALX010000005">
    <property type="protein sequence ID" value="MFF0454718.1"/>
    <property type="molecule type" value="Genomic_DNA"/>
</dbReference>
<accession>A0ABW6NHS7</accession>
<organism evidence="3 4">
    <name type="scientific">Nocardia africana</name>
    <dbReference type="NCBI Taxonomy" id="134964"/>
    <lineage>
        <taxon>Bacteria</taxon>
        <taxon>Bacillati</taxon>
        <taxon>Actinomycetota</taxon>
        <taxon>Actinomycetes</taxon>
        <taxon>Mycobacteriales</taxon>
        <taxon>Nocardiaceae</taxon>
        <taxon>Nocardia</taxon>
    </lineage>
</organism>